<dbReference type="SUPFAM" id="SSF53335">
    <property type="entry name" value="S-adenosyl-L-methionine-dependent methyltransferases"/>
    <property type="match status" value="1"/>
</dbReference>
<keyword evidence="2" id="KW-1185">Reference proteome</keyword>
<keyword evidence="1" id="KW-0808">Transferase</keyword>
<protein>
    <submittedName>
        <fullName evidence="1">Class I SAM-dependent methyltransferase</fullName>
    </submittedName>
</protein>
<gene>
    <name evidence="1" type="ORF">FZ934_17400</name>
</gene>
<name>A0A5Q0C9L4_9HYPH</name>
<dbReference type="GO" id="GO:0032259">
    <property type="term" value="P:methylation"/>
    <property type="evidence" value="ECO:0007669"/>
    <property type="project" value="UniProtKB-KW"/>
</dbReference>
<reference evidence="1 2" key="1">
    <citation type="submission" date="2019-08" db="EMBL/GenBank/DDBJ databases">
        <title>Prosopis cineraria nodule microbiome.</title>
        <authorList>
            <person name="Ali R."/>
            <person name="Chaluvadi S.R."/>
            <person name="Wang X."/>
        </authorList>
    </citation>
    <scope>NUCLEOTIDE SEQUENCE [LARGE SCALE GENOMIC DNA]</scope>
    <source>
        <strain evidence="1 2">BG7</strain>
    </source>
</reference>
<keyword evidence="1" id="KW-0489">Methyltransferase</keyword>
<dbReference type="GO" id="GO:0008168">
    <property type="term" value="F:methyltransferase activity"/>
    <property type="evidence" value="ECO:0007669"/>
    <property type="project" value="UniProtKB-KW"/>
</dbReference>
<organism evidence="1 2">
    <name type="scientific">Rhizobium grahamii</name>
    <dbReference type="NCBI Taxonomy" id="1120045"/>
    <lineage>
        <taxon>Bacteria</taxon>
        <taxon>Pseudomonadati</taxon>
        <taxon>Pseudomonadota</taxon>
        <taxon>Alphaproteobacteria</taxon>
        <taxon>Hyphomicrobiales</taxon>
        <taxon>Rhizobiaceae</taxon>
        <taxon>Rhizobium/Agrobacterium group</taxon>
        <taxon>Rhizobium</taxon>
    </lineage>
</organism>
<proteinExistence type="predicted"/>
<dbReference type="AlphaFoldDB" id="A0A5Q0C9L4"/>
<dbReference type="Gene3D" id="3.40.50.150">
    <property type="entry name" value="Vaccinia Virus protein VP39"/>
    <property type="match status" value="1"/>
</dbReference>
<dbReference type="OrthoDB" id="1524727at2"/>
<sequence length="240" mass="26647">MKISDKLNDMYAGYYNSEAVLKKRVISARQTISHITEMTGGRHFRSVIDVGAGEGSVLAGLDAICFADDLNAVEISESGCEAIAARKLKSLRSVQKFDGYSIPAATNAYEIGIAAHVLEHVEFERPFLQEIGRVCDIVYVEVPLELTLSVERSIQMAAPYGHVNFYTPATLRNVLETSGLEVIDLKVWANSLEYEMHVSGRLKGRIVNRIRNTTLTLFPKHAPFLMTTIGGALCRKRIER</sequence>
<evidence type="ECO:0000313" key="2">
    <source>
        <dbReference type="Proteomes" id="UP000326881"/>
    </source>
</evidence>
<evidence type="ECO:0000313" key="1">
    <source>
        <dbReference type="EMBL" id="QFY62015.1"/>
    </source>
</evidence>
<dbReference type="RefSeq" id="WP_153272070.1">
    <property type="nucleotide sequence ID" value="NZ_CP043498.1"/>
</dbReference>
<accession>A0A5Q0C9L4</accession>
<dbReference type="Pfam" id="PF13489">
    <property type="entry name" value="Methyltransf_23"/>
    <property type="match status" value="1"/>
</dbReference>
<dbReference type="EMBL" id="CP043498">
    <property type="protein sequence ID" value="QFY62015.1"/>
    <property type="molecule type" value="Genomic_DNA"/>
</dbReference>
<dbReference type="KEGG" id="rgr:FZ934_17400"/>
<dbReference type="InterPro" id="IPR029063">
    <property type="entry name" value="SAM-dependent_MTases_sf"/>
</dbReference>
<dbReference type="Proteomes" id="UP000326881">
    <property type="component" value="Chromosome"/>
</dbReference>